<dbReference type="Pfam" id="PF03435">
    <property type="entry name" value="Sacchrp_dh_NADP"/>
    <property type="match status" value="1"/>
</dbReference>
<gene>
    <name evidence="3" type="ORF">SAMN02743940_0805</name>
</gene>
<dbReference type="EMBL" id="FSRO01000001">
    <property type="protein sequence ID" value="SIO09451.1"/>
    <property type="molecule type" value="Genomic_DNA"/>
</dbReference>
<dbReference type="InterPro" id="IPR005097">
    <property type="entry name" value="Sacchrp_dh_NADP-bd"/>
</dbReference>
<dbReference type="STRING" id="44575.SAMN05216419_100215"/>
<dbReference type="InterPro" id="IPR032095">
    <property type="entry name" value="Sacchrp_dh-like_C"/>
</dbReference>
<organism evidence="3 4">
    <name type="scientific">Nitrosomonas cryotolerans ATCC 49181</name>
    <dbReference type="NCBI Taxonomy" id="1131553"/>
    <lineage>
        <taxon>Bacteria</taxon>
        <taxon>Pseudomonadati</taxon>
        <taxon>Pseudomonadota</taxon>
        <taxon>Betaproteobacteria</taxon>
        <taxon>Nitrosomonadales</taxon>
        <taxon>Nitrosomonadaceae</taxon>
        <taxon>Nitrosomonas</taxon>
    </lineage>
</organism>
<protein>
    <submittedName>
        <fullName evidence="3">Homospermidine synthase</fullName>
    </submittedName>
</protein>
<name>A0A1N6GPK4_9PROT</name>
<accession>A0A1N6GPK4</accession>
<evidence type="ECO:0000313" key="3">
    <source>
        <dbReference type="EMBL" id="SIO09451.1"/>
    </source>
</evidence>
<sequence length="472" mass="52351">MIGNETSIKFAGKFIIVGFGCVGQGLLPVLLRHFDILPTQIKIITADESGRAEADHYQVPFSVCPLTFSNYREILGSALNQGDFLLNLAINVSSTALMELCHERHVLYLDACIEPWAGGYTDTSLSPSDRSNYALREEMLALRQKLGKGATAIPSHGANPGLVSHWVKQALLNLAKDIGLDSEIPQTREAWAQLAYKLNISVIQCAERDTQISDPPKQLDEFINTWSVDGFAGEGSQPAELGWGSHEKYFPIDGKHHNFGGDAAIYLERPGVSTRVRAWTPREGAYQGFLITHGESISIADYLTIKEQDRLCYRPTVYYAYHPCDGAVLSVHEFSGKNLTLQTTQRLLMDDIVDGIDELGVSLMGHSRNVYWYGSVLSIEEARKLAPYNNATSLQVVAGVLSGIVWAIENPDAGIIEPDEMPFERVLEVATPYLGKVVGEYGDWTPIMDRGVLFEEDMDSTDPWQFKNFRVT</sequence>
<feature type="domain" description="Saccharopine dehydrogenase-like C-terminal" evidence="2">
    <location>
        <begin position="157"/>
        <end position="442"/>
    </location>
</feature>
<dbReference type="Gene3D" id="3.40.50.720">
    <property type="entry name" value="NAD(P)-binding Rossmann-like Domain"/>
    <property type="match status" value="1"/>
</dbReference>
<evidence type="ECO:0000313" key="4">
    <source>
        <dbReference type="Proteomes" id="UP000185062"/>
    </source>
</evidence>
<feature type="domain" description="Saccharopine dehydrogenase NADP binding" evidence="1">
    <location>
        <begin position="15"/>
        <end position="153"/>
    </location>
</feature>
<evidence type="ECO:0000259" key="1">
    <source>
        <dbReference type="Pfam" id="PF03435"/>
    </source>
</evidence>
<reference evidence="3 4" key="1">
    <citation type="submission" date="2016-12" db="EMBL/GenBank/DDBJ databases">
        <authorList>
            <person name="Song W.-J."/>
            <person name="Kurnit D.M."/>
        </authorList>
    </citation>
    <scope>NUCLEOTIDE SEQUENCE [LARGE SCALE GENOMIC DNA]</scope>
    <source>
        <strain evidence="3 4">ATCC 49181</strain>
    </source>
</reference>
<dbReference type="Gene3D" id="3.30.360.30">
    <property type="entry name" value="homospermidine synthase like"/>
    <property type="match status" value="1"/>
</dbReference>
<dbReference type="InterPro" id="IPR023181">
    <property type="entry name" value="Homospermid_syn-like_C"/>
</dbReference>
<dbReference type="AlphaFoldDB" id="A0A1N6GPK4"/>
<dbReference type="eggNOG" id="COG5310">
    <property type="taxonomic scope" value="Bacteria"/>
</dbReference>
<evidence type="ECO:0000259" key="2">
    <source>
        <dbReference type="Pfam" id="PF16653"/>
    </source>
</evidence>
<keyword evidence="4" id="KW-1185">Reference proteome</keyword>
<dbReference type="Proteomes" id="UP000185062">
    <property type="component" value="Unassembled WGS sequence"/>
</dbReference>
<dbReference type="RefSeq" id="WP_051537470.1">
    <property type="nucleotide sequence ID" value="NZ_FSRO01000001.1"/>
</dbReference>
<proteinExistence type="predicted"/>
<dbReference type="Pfam" id="PF16653">
    <property type="entry name" value="Sacchrp_dh_C"/>
    <property type="match status" value="1"/>
</dbReference>